<reference evidence="2" key="1">
    <citation type="journal article" date="2009" name="Science">
        <title>The B73 maize genome: complexity, diversity, and dynamics.</title>
        <authorList>
            <person name="Schnable P.S."/>
            <person name="Ware D."/>
            <person name="Fulton R.S."/>
            <person name="Stein J.C."/>
            <person name="Wei F."/>
            <person name="Pasternak S."/>
            <person name="Liang C."/>
            <person name="Zhang J."/>
            <person name="Fulton L."/>
            <person name="Graves T.A."/>
            <person name="Minx P."/>
            <person name="Reily A.D."/>
            <person name="Courtney L."/>
            <person name="Kruchowski S.S."/>
            <person name="Tomlinson C."/>
            <person name="Strong C."/>
            <person name="Delehaunty K."/>
            <person name="Fronick C."/>
            <person name="Courtney B."/>
            <person name="Rock S.M."/>
            <person name="Belter E."/>
            <person name="Du F."/>
            <person name="Kim K."/>
            <person name="Abbott R.M."/>
            <person name="Cotton M."/>
            <person name="Levy A."/>
            <person name="Marchetto P."/>
            <person name="Ochoa K."/>
            <person name="Jackson S.M."/>
            <person name="Gillam B."/>
            <person name="Chen W."/>
            <person name="Yan L."/>
            <person name="Higginbotham J."/>
            <person name="Cardenas M."/>
            <person name="Waligorski J."/>
            <person name="Applebaum E."/>
            <person name="Phelps L."/>
            <person name="Falcone J."/>
            <person name="Kanchi K."/>
            <person name="Thane T."/>
            <person name="Scimone A."/>
            <person name="Thane N."/>
            <person name="Henke J."/>
            <person name="Wang T."/>
            <person name="Ruppert J."/>
            <person name="Shah N."/>
            <person name="Rotter K."/>
            <person name="Hodges J."/>
            <person name="Ingenthron E."/>
            <person name="Cordes M."/>
            <person name="Kohlberg S."/>
            <person name="Sgro J."/>
            <person name="Delgado B."/>
            <person name="Mead K."/>
            <person name="Chinwalla A."/>
            <person name="Leonard S."/>
            <person name="Crouse K."/>
            <person name="Collura K."/>
            <person name="Kudrna D."/>
            <person name="Currie J."/>
            <person name="He R."/>
            <person name="Angelova A."/>
            <person name="Rajasekar S."/>
            <person name="Mueller T."/>
            <person name="Lomeli R."/>
            <person name="Scara G."/>
            <person name="Ko A."/>
            <person name="Delaney K."/>
            <person name="Wissotski M."/>
            <person name="Lopez G."/>
            <person name="Campos D."/>
            <person name="Braidotti M."/>
            <person name="Ashley E."/>
            <person name="Golser W."/>
            <person name="Kim H."/>
            <person name="Lee S."/>
            <person name="Lin J."/>
            <person name="Dujmic Z."/>
            <person name="Kim W."/>
            <person name="Talag J."/>
            <person name="Zuccolo A."/>
            <person name="Fan C."/>
            <person name="Sebastian A."/>
            <person name="Kramer M."/>
            <person name="Spiegel L."/>
            <person name="Nascimento L."/>
            <person name="Zutavern T."/>
            <person name="Miller B."/>
            <person name="Ambroise C."/>
            <person name="Muller S."/>
            <person name="Spooner W."/>
            <person name="Narechania A."/>
            <person name="Ren L."/>
            <person name="Wei S."/>
            <person name="Kumari S."/>
            <person name="Faga B."/>
            <person name="Levy M.J."/>
            <person name="McMahan L."/>
            <person name="Van Buren P."/>
            <person name="Vaughn M.W."/>
            <person name="Ying K."/>
            <person name="Yeh C.-T."/>
            <person name="Emrich S.J."/>
            <person name="Jia Y."/>
            <person name="Kalyanaraman A."/>
            <person name="Hsia A.-P."/>
            <person name="Barbazuk W.B."/>
            <person name="Baucom R.S."/>
            <person name="Brutnell T.P."/>
            <person name="Carpita N.C."/>
            <person name="Chaparro C."/>
            <person name="Chia J.-M."/>
            <person name="Deragon J.-M."/>
            <person name="Estill J.C."/>
            <person name="Fu Y."/>
            <person name="Jeddeloh J.A."/>
            <person name="Han Y."/>
            <person name="Lee H."/>
            <person name="Li P."/>
            <person name="Lisch D.R."/>
            <person name="Liu S."/>
            <person name="Liu Z."/>
            <person name="Nagel D.H."/>
            <person name="McCann M.C."/>
            <person name="SanMiguel P."/>
            <person name="Myers A.M."/>
            <person name="Nettleton D."/>
            <person name="Nguyen J."/>
            <person name="Penning B.W."/>
            <person name="Ponnala L."/>
            <person name="Schneider K.L."/>
            <person name="Schwartz D.C."/>
            <person name="Sharma A."/>
            <person name="Soderlund C."/>
            <person name="Springer N.M."/>
            <person name="Sun Q."/>
            <person name="Wang H."/>
            <person name="Waterman M."/>
            <person name="Westerman R."/>
            <person name="Wolfgruber T.K."/>
            <person name="Yang L."/>
            <person name="Yu Y."/>
            <person name="Zhang L."/>
            <person name="Zhou S."/>
            <person name="Zhu Q."/>
            <person name="Bennetzen J.L."/>
            <person name="Dawe R.K."/>
            <person name="Jiang J."/>
            <person name="Jiang N."/>
            <person name="Presting G.G."/>
            <person name="Wessler S.R."/>
            <person name="Aluru S."/>
            <person name="Martienssen R.A."/>
            <person name="Clifton S.W."/>
            <person name="McCombie W.R."/>
            <person name="Wing R.A."/>
            <person name="Wilson R.K."/>
        </authorList>
    </citation>
    <scope>NUCLEOTIDE SEQUENCE [LARGE SCALE GENOMIC DNA]</scope>
    <source>
        <strain evidence="2">cv. B73</strain>
    </source>
</reference>
<accession>A0A804R381</accession>
<evidence type="ECO:0000313" key="1">
    <source>
        <dbReference type="EnsemblPlants" id="Zm00001eb382720_P001"/>
    </source>
</evidence>
<dbReference type="Proteomes" id="UP000007305">
    <property type="component" value="Chromosome 9"/>
</dbReference>
<protein>
    <submittedName>
        <fullName evidence="1">Uncharacterized protein</fullName>
    </submittedName>
</protein>
<proteinExistence type="predicted"/>
<sequence length="217" mass="24397">MVAPFLAPGGELAPHSCSPNLHFPVAATSHGRQPSAMDAEPPLFSAFLYSPCVAVRVRCLYKCSRGVTCHGQPFWRRRMFDVLCIPSTTPSTIGEEETEHVVVMVAALLLSSWSLHQRRVAEQWNQNTGHFPTSRLDAIQLISSLRYCNGRDCSYVLLVLFRLYGQRNRSYYTREIEDTILLALQKPEVYDDIARATCCKFGIDRPQVVPVQGLPQV</sequence>
<reference evidence="1" key="3">
    <citation type="submission" date="2021-05" db="UniProtKB">
        <authorList>
            <consortium name="EnsemblPlants"/>
        </authorList>
    </citation>
    <scope>IDENTIFICATION</scope>
    <source>
        <strain evidence="1">cv. B73</strain>
    </source>
</reference>
<name>A0A804R381_MAIZE</name>
<dbReference type="Gramene" id="Zm00001eb382720_T001">
    <property type="protein sequence ID" value="Zm00001eb382720_P001"/>
    <property type="gene ID" value="Zm00001eb382720"/>
</dbReference>
<dbReference type="AlphaFoldDB" id="A0A804R381"/>
<keyword evidence="2" id="KW-1185">Reference proteome</keyword>
<reference evidence="1" key="2">
    <citation type="submission" date="2019-07" db="EMBL/GenBank/DDBJ databases">
        <authorList>
            <person name="Seetharam A."/>
            <person name="Woodhouse M."/>
            <person name="Cannon E."/>
        </authorList>
    </citation>
    <scope>NUCLEOTIDE SEQUENCE [LARGE SCALE GENOMIC DNA]</scope>
    <source>
        <strain evidence="1">cv. B73</strain>
    </source>
</reference>
<dbReference type="InParanoid" id="A0A804R381"/>
<organism evidence="1 2">
    <name type="scientific">Zea mays</name>
    <name type="common">Maize</name>
    <dbReference type="NCBI Taxonomy" id="4577"/>
    <lineage>
        <taxon>Eukaryota</taxon>
        <taxon>Viridiplantae</taxon>
        <taxon>Streptophyta</taxon>
        <taxon>Embryophyta</taxon>
        <taxon>Tracheophyta</taxon>
        <taxon>Spermatophyta</taxon>
        <taxon>Magnoliopsida</taxon>
        <taxon>Liliopsida</taxon>
        <taxon>Poales</taxon>
        <taxon>Poaceae</taxon>
        <taxon>PACMAD clade</taxon>
        <taxon>Panicoideae</taxon>
        <taxon>Andropogonodae</taxon>
        <taxon>Andropogoneae</taxon>
        <taxon>Tripsacinae</taxon>
        <taxon>Zea</taxon>
    </lineage>
</organism>
<evidence type="ECO:0000313" key="2">
    <source>
        <dbReference type="Proteomes" id="UP000007305"/>
    </source>
</evidence>
<dbReference type="EnsemblPlants" id="Zm00001eb382720_T001">
    <property type="protein sequence ID" value="Zm00001eb382720_P001"/>
    <property type="gene ID" value="Zm00001eb382720"/>
</dbReference>